<comment type="caution">
    <text evidence="1">The sequence shown here is derived from an EMBL/GenBank/DDBJ whole genome shotgun (WGS) entry which is preliminary data.</text>
</comment>
<name>A0AAD7KYH2_QUISA</name>
<sequence>MAGYYPSGYSGMEIYDSEDIEALKTDIEELGEKNHAPIISEMGGPLKFANGLEKKFIGFVYNNMTQQLGVTQNF</sequence>
<proteinExistence type="predicted"/>
<organism evidence="1 2">
    <name type="scientific">Quillaja saponaria</name>
    <name type="common">Soap bark tree</name>
    <dbReference type="NCBI Taxonomy" id="32244"/>
    <lineage>
        <taxon>Eukaryota</taxon>
        <taxon>Viridiplantae</taxon>
        <taxon>Streptophyta</taxon>
        <taxon>Embryophyta</taxon>
        <taxon>Tracheophyta</taxon>
        <taxon>Spermatophyta</taxon>
        <taxon>Magnoliopsida</taxon>
        <taxon>eudicotyledons</taxon>
        <taxon>Gunneridae</taxon>
        <taxon>Pentapetalae</taxon>
        <taxon>rosids</taxon>
        <taxon>fabids</taxon>
        <taxon>Fabales</taxon>
        <taxon>Quillajaceae</taxon>
        <taxon>Quillaja</taxon>
    </lineage>
</organism>
<evidence type="ECO:0000313" key="2">
    <source>
        <dbReference type="Proteomes" id="UP001163823"/>
    </source>
</evidence>
<protein>
    <submittedName>
        <fullName evidence="1">Uncharacterized protein</fullName>
    </submittedName>
</protein>
<dbReference type="KEGG" id="qsa:O6P43_032103"/>
<evidence type="ECO:0000313" key="1">
    <source>
        <dbReference type="EMBL" id="KAJ7947275.1"/>
    </source>
</evidence>
<accession>A0AAD7KYH2</accession>
<reference evidence="1" key="1">
    <citation type="journal article" date="2023" name="Science">
        <title>Elucidation of the pathway for biosynthesis of saponin adjuvants from the soapbark tree.</title>
        <authorList>
            <person name="Reed J."/>
            <person name="Orme A."/>
            <person name="El-Demerdash A."/>
            <person name="Owen C."/>
            <person name="Martin L.B.B."/>
            <person name="Misra R.C."/>
            <person name="Kikuchi S."/>
            <person name="Rejzek M."/>
            <person name="Martin A.C."/>
            <person name="Harkess A."/>
            <person name="Leebens-Mack J."/>
            <person name="Louveau T."/>
            <person name="Stephenson M.J."/>
            <person name="Osbourn A."/>
        </authorList>
    </citation>
    <scope>NUCLEOTIDE SEQUENCE</scope>
    <source>
        <strain evidence="1">S10</strain>
    </source>
</reference>
<dbReference type="Proteomes" id="UP001163823">
    <property type="component" value="Chromosome 13"/>
</dbReference>
<keyword evidence="2" id="KW-1185">Reference proteome</keyword>
<dbReference type="AlphaFoldDB" id="A0AAD7KYH2"/>
<dbReference type="EMBL" id="JARAOO010000013">
    <property type="protein sequence ID" value="KAJ7947275.1"/>
    <property type="molecule type" value="Genomic_DNA"/>
</dbReference>
<gene>
    <name evidence="1" type="ORF">O6P43_032103</name>
</gene>